<dbReference type="EMBL" id="JAERQX010000018">
    <property type="protein sequence ID" value="MBS8133514.1"/>
    <property type="molecule type" value="Genomic_DNA"/>
</dbReference>
<reference evidence="4" key="1">
    <citation type="journal article" date="2021" name="Nat. Microbiol.">
        <title>Cell division in the archaeon Haloferax volcanii relies on two FtsZ proteins with distinct functions in division ring assembly and constriction.</title>
        <authorList>
            <person name="Liao Y."/>
            <person name="Ithurbide S."/>
            <person name="Evenhuis C."/>
            <person name="Loewe J."/>
            <person name="Duggin I.G."/>
        </authorList>
    </citation>
    <scope>NUCLEOTIDE SEQUENCE</scope>
    <source>
        <strain evidence="2">H98</strain>
        <strain evidence="5">ID112 - delta_ftsZ1_delta_ftsZ2</strain>
        <strain evidence="3">ID76 - delta_ftsZ1</strain>
        <strain evidence="4">ID77 - delta_ftsZ2</strain>
    </source>
</reference>
<name>A0A8T5CTI5_HALVO</name>
<dbReference type="Proteomes" id="UP000679371">
    <property type="component" value="Unassembled WGS sequence"/>
</dbReference>
<dbReference type="AlphaFoldDB" id="A0A8T5CTI5"/>
<dbReference type="Proteomes" id="UP000676028">
    <property type="component" value="Unassembled WGS sequence"/>
</dbReference>
<dbReference type="EMBL" id="JAERQW010000018">
    <property type="protein sequence ID" value="MBS8129649.1"/>
    <property type="molecule type" value="Genomic_DNA"/>
</dbReference>
<comment type="caution">
    <text evidence="4">The sequence shown here is derived from an EMBL/GenBank/DDBJ whole genome shotgun (WGS) entry which is preliminary data.</text>
</comment>
<evidence type="ECO:0000313" key="4">
    <source>
        <dbReference type="EMBL" id="MBS8129649.1"/>
    </source>
</evidence>
<feature type="region of interest" description="Disordered" evidence="1">
    <location>
        <begin position="1"/>
        <end position="28"/>
    </location>
</feature>
<evidence type="ECO:0000313" key="2">
    <source>
        <dbReference type="EMBL" id="MBS8120603.1"/>
    </source>
</evidence>
<evidence type="ECO:0000313" key="6">
    <source>
        <dbReference type="Proteomes" id="UP000678484"/>
    </source>
</evidence>
<organism evidence="4 6">
    <name type="scientific">Haloferax volcanii</name>
    <name type="common">Halobacterium volcanii</name>
    <dbReference type="NCBI Taxonomy" id="2246"/>
    <lineage>
        <taxon>Archaea</taxon>
        <taxon>Methanobacteriati</taxon>
        <taxon>Methanobacteriota</taxon>
        <taxon>Stenosarchaea group</taxon>
        <taxon>Halobacteria</taxon>
        <taxon>Halobacteriales</taxon>
        <taxon>Haloferacaceae</taxon>
        <taxon>Haloferax</taxon>
    </lineage>
</organism>
<evidence type="ECO:0000313" key="5">
    <source>
        <dbReference type="EMBL" id="MBS8133514.1"/>
    </source>
</evidence>
<protein>
    <submittedName>
        <fullName evidence="4">Uncharacterized protein</fullName>
    </submittedName>
</protein>
<dbReference type="Gene3D" id="1.20.1170.10">
    <property type="match status" value="1"/>
</dbReference>
<dbReference type="GeneID" id="8925868"/>
<dbReference type="Proteomes" id="UP000679789">
    <property type="component" value="Unassembled WGS sequence"/>
</dbReference>
<evidence type="ECO:0000313" key="3">
    <source>
        <dbReference type="EMBL" id="MBS8125640.1"/>
    </source>
</evidence>
<dbReference type="EMBL" id="JAERQV010000016">
    <property type="protein sequence ID" value="MBS8125640.1"/>
    <property type="molecule type" value="Genomic_DNA"/>
</dbReference>
<feature type="compositionally biased region" description="Acidic residues" evidence="1">
    <location>
        <begin position="1"/>
        <end position="20"/>
    </location>
</feature>
<proteinExistence type="predicted"/>
<dbReference type="Proteomes" id="UP000678484">
    <property type="component" value="Unassembled WGS sequence"/>
</dbReference>
<dbReference type="EMBL" id="JAERQU010000016">
    <property type="protein sequence ID" value="MBS8120603.1"/>
    <property type="molecule type" value="Genomic_DNA"/>
</dbReference>
<evidence type="ECO:0000256" key="1">
    <source>
        <dbReference type="SAM" id="MobiDB-lite"/>
    </source>
</evidence>
<accession>A0A8T5CTI5</accession>
<gene>
    <name evidence="2" type="ORF">JK351_15745</name>
    <name evidence="5" type="ORF">JK352_16605</name>
    <name evidence="4" type="ORF">JK353_16610</name>
    <name evidence="3" type="ORF">JK354_15880</name>
</gene>
<dbReference type="RefSeq" id="WP_144064048.1">
    <property type="nucleotide sequence ID" value="NZ_JAERQU010000016.1"/>
</dbReference>
<sequence>MSEDQSSETEESEQDVDESDFGTQSSDLRKSLVVGQDLRAALQSINQMQREVAEAARPIRELQDSLESATQPLRDVQQTMDAVTQPYAELQQTISAVQSARAIAEAYNQQWESIREPLRELRSQIQVAVEEQITLEMPWEYDSVEPTPAAKSTAESWVEHFIEDFEDVEDEYFELMIDRVEDGLEDFRNEPDRPYAAIHIFISMQDALLWWLCYQDDEISTEATNEIGLPKYGTDEKQDALRKYYAAYFNVEGGDSGTFTDYKWDCFWAHRHAIMHGDLYATYDMNIATTAMLFFALTAHSVLQVIADKDEAGEDIPSIMEEIREANEEIEAEDVDAGEALGAFLS</sequence>